<protein>
    <submittedName>
        <fullName evidence="8">DNA-binding NarL/FixJ family response regulator</fullName>
    </submittedName>
</protein>
<dbReference type="Proteomes" id="UP000711614">
    <property type="component" value="Unassembled WGS sequence"/>
</dbReference>
<evidence type="ECO:0000256" key="5">
    <source>
        <dbReference type="PROSITE-ProRule" id="PRU00169"/>
    </source>
</evidence>
<sequence>MSAVTVVIVDDHPIFRRGLAQLLESAGMVVLAQAGDGLGGIAAVVEHRPDVVLMDLHLPDINGAEATRRLVRDVPGVQICILTMFDDDDSVFASMRAGALGYLLKGADVEGIERAVRAVAAGEALYSAAVARRMQSFFVAAGTGAVAALPFPELTPREREVLDHVARGASNADIAAALELQQKTVRNVVSAVLAKLRVADRSHAIVRARDAGLGAGN</sequence>
<dbReference type="PROSITE" id="PS00622">
    <property type="entry name" value="HTH_LUXR_1"/>
    <property type="match status" value="1"/>
</dbReference>
<dbReference type="CDD" id="cd17535">
    <property type="entry name" value="REC_NarL-like"/>
    <property type="match status" value="1"/>
</dbReference>
<keyword evidence="2" id="KW-0805">Transcription regulation</keyword>
<proteinExistence type="predicted"/>
<dbReference type="PROSITE" id="PS50043">
    <property type="entry name" value="HTH_LUXR_2"/>
    <property type="match status" value="1"/>
</dbReference>
<reference evidence="8 9" key="1">
    <citation type="submission" date="2021-03" db="EMBL/GenBank/DDBJ databases">
        <title>Sequencing the genomes of 1000 actinobacteria strains.</title>
        <authorList>
            <person name="Klenk H.-P."/>
        </authorList>
    </citation>
    <scope>NUCLEOTIDE SEQUENCE [LARGE SCALE GENOMIC DNA]</scope>
    <source>
        <strain evidence="8 9">DSM 16005</strain>
    </source>
</reference>
<feature type="domain" description="Response regulatory" evidence="7">
    <location>
        <begin position="5"/>
        <end position="120"/>
    </location>
</feature>
<dbReference type="Pfam" id="PF00072">
    <property type="entry name" value="Response_reg"/>
    <property type="match status" value="1"/>
</dbReference>
<dbReference type="PANTHER" id="PTHR43214">
    <property type="entry name" value="TWO-COMPONENT RESPONSE REGULATOR"/>
    <property type="match status" value="1"/>
</dbReference>
<evidence type="ECO:0000256" key="2">
    <source>
        <dbReference type="ARBA" id="ARBA00023015"/>
    </source>
</evidence>
<comment type="caution">
    <text evidence="8">The sequence shown here is derived from an EMBL/GenBank/DDBJ whole genome shotgun (WGS) entry which is preliminary data.</text>
</comment>
<dbReference type="PROSITE" id="PS50110">
    <property type="entry name" value="RESPONSE_REGULATORY"/>
    <property type="match status" value="1"/>
</dbReference>
<evidence type="ECO:0000256" key="3">
    <source>
        <dbReference type="ARBA" id="ARBA00023125"/>
    </source>
</evidence>
<evidence type="ECO:0000259" key="6">
    <source>
        <dbReference type="PROSITE" id="PS50043"/>
    </source>
</evidence>
<dbReference type="CDD" id="cd06170">
    <property type="entry name" value="LuxR_C_like"/>
    <property type="match status" value="1"/>
</dbReference>
<dbReference type="InterPro" id="IPR011006">
    <property type="entry name" value="CheY-like_superfamily"/>
</dbReference>
<feature type="domain" description="HTH luxR-type" evidence="6">
    <location>
        <begin position="147"/>
        <end position="212"/>
    </location>
</feature>
<keyword evidence="9" id="KW-1185">Reference proteome</keyword>
<dbReference type="PRINTS" id="PR00038">
    <property type="entry name" value="HTHLUXR"/>
</dbReference>
<evidence type="ECO:0000256" key="1">
    <source>
        <dbReference type="ARBA" id="ARBA00022553"/>
    </source>
</evidence>
<dbReference type="InterPro" id="IPR000792">
    <property type="entry name" value="Tscrpt_reg_LuxR_C"/>
</dbReference>
<accession>A0ABS4YVH6</accession>
<dbReference type="InterPro" id="IPR016032">
    <property type="entry name" value="Sig_transdc_resp-reg_C-effctor"/>
</dbReference>
<dbReference type="EMBL" id="JAGIOI010000001">
    <property type="protein sequence ID" value="MBP2411943.1"/>
    <property type="molecule type" value="Genomic_DNA"/>
</dbReference>
<dbReference type="Gene3D" id="3.40.50.2300">
    <property type="match status" value="1"/>
</dbReference>
<keyword evidence="1 5" id="KW-0597">Phosphoprotein</keyword>
<dbReference type="Pfam" id="PF00196">
    <property type="entry name" value="GerE"/>
    <property type="match status" value="1"/>
</dbReference>
<name>A0ABS4YVH6_9MICC</name>
<evidence type="ECO:0000313" key="8">
    <source>
        <dbReference type="EMBL" id="MBP2411943.1"/>
    </source>
</evidence>
<evidence type="ECO:0000259" key="7">
    <source>
        <dbReference type="PROSITE" id="PS50110"/>
    </source>
</evidence>
<keyword evidence="3 8" id="KW-0238">DNA-binding</keyword>
<dbReference type="SUPFAM" id="SSF52172">
    <property type="entry name" value="CheY-like"/>
    <property type="match status" value="1"/>
</dbReference>
<evidence type="ECO:0000256" key="4">
    <source>
        <dbReference type="ARBA" id="ARBA00023163"/>
    </source>
</evidence>
<dbReference type="RefSeq" id="WP_209677413.1">
    <property type="nucleotide sequence ID" value="NZ_JAGIOI010000001.1"/>
</dbReference>
<dbReference type="SUPFAM" id="SSF46894">
    <property type="entry name" value="C-terminal effector domain of the bipartite response regulators"/>
    <property type="match status" value="1"/>
</dbReference>
<dbReference type="SMART" id="SM00448">
    <property type="entry name" value="REC"/>
    <property type="match status" value="1"/>
</dbReference>
<dbReference type="InterPro" id="IPR039420">
    <property type="entry name" value="WalR-like"/>
</dbReference>
<dbReference type="SMART" id="SM00421">
    <property type="entry name" value="HTH_LUXR"/>
    <property type="match status" value="1"/>
</dbReference>
<evidence type="ECO:0000313" key="9">
    <source>
        <dbReference type="Proteomes" id="UP000711614"/>
    </source>
</evidence>
<keyword evidence="4" id="KW-0804">Transcription</keyword>
<dbReference type="PANTHER" id="PTHR43214:SF24">
    <property type="entry name" value="TRANSCRIPTIONAL REGULATORY PROTEIN NARL-RELATED"/>
    <property type="match status" value="1"/>
</dbReference>
<dbReference type="GO" id="GO:0003677">
    <property type="term" value="F:DNA binding"/>
    <property type="evidence" value="ECO:0007669"/>
    <property type="project" value="UniProtKB-KW"/>
</dbReference>
<organism evidence="8 9">
    <name type="scientific">Arthrobacter stackebrandtii</name>
    <dbReference type="NCBI Taxonomy" id="272161"/>
    <lineage>
        <taxon>Bacteria</taxon>
        <taxon>Bacillati</taxon>
        <taxon>Actinomycetota</taxon>
        <taxon>Actinomycetes</taxon>
        <taxon>Micrococcales</taxon>
        <taxon>Micrococcaceae</taxon>
        <taxon>Arthrobacter</taxon>
    </lineage>
</organism>
<dbReference type="InterPro" id="IPR058245">
    <property type="entry name" value="NreC/VraR/RcsB-like_REC"/>
</dbReference>
<gene>
    <name evidence="8" type="ORF">JOF48_000742</name>
</gene>
<feature type="modified residue" description="4-aspartylphosphate" evidence="5">
    <location>
        <position position="55"/>
    </location>
</feature>
<dbReference type="InterPro" id="IPR001789">
    <property type="entry name" value="Sig_transdc_resp-reg_receiver"/>
</dbReference>